<proteinExistence type="inferred from homology"/>
<comment type="subcellular location">
    <subcellularLocation>
        <location evidence="1">Cell envelope</location>
    </subcellularLocation>
</comment>
<dbReference type="AlphaFoldDB" id="A0A1F5BVG3"/>
<evidence type="ECO:0000313" key="6">
    <source>
        <dbReference type="EMBL" id="OGD34603.1"/>
    </source>
</evidence>
<dbReference type="GO" id="GO:0016020">
    <property type="term" value="C:membrane"/>
    <property type="evidence" value="ECO:0007669"/>
    <property type="project" value="InterPro"/>
</dbReference>
<dbReference type="STRING" id="1797298.A2988_03815"/>
<evidence type="ECO:0000256" key="2">
    <source>
        <dbReference type="ARBA" id="ARBA00009477"/>
    </source>
</evidence>
<organism evidence="6 7">
    <name type="scientific">Candidatus Azambacteria bacterium RIFCSPLOWO2_01_FULL_46_25</name>
    <dbReference type="NCBI Taxonomy" id="1797298"/>
    <lineage>
        <taxon>Bacteria</taxon>
        <taxon>Candidatus Azamiibacteriota</taxon>
    </lineage>
</organism>
<sequence length="555" mass="58211">MKKGRTKTYVITAVIVVVGGFFFWYFGAPTPVAYHFIAVKKGTIIEEVSVTGKVRAAQDVSLAFEKSGRVARTYVRVGDRVKAGQSLVELESADTRADLAQTQAALESARAKLDELKRGTRTEDLRLAETKAANAQKALDDAAINLDNVTAKASTDLEGDYGDALVAVGKSVNIATNSLFVFTDIQFAHYSAYDQTSTAIADAKAAAVSALLGGVGMGRATNDAIGSLSGGAKGLLLKAQQDPTHANIDAALAAGKSALAKVKTALEAIPGTSLLTSTESTNLNTERNNMNTELVALTGKQDAIASQKAQNQSNISTAEASVTSAQNALASAQDELALKEAGTAAETIAAQEAAVREAEARVQGAEAQLAKTVVRSPLAGIVTKQDAKVGEIVSANAPLVSVISDAKFEIEAFVPEADVAKVKRDDRASVTLDAYGDDVIFEAIVVAVDPAETMIEGVATYKTTFVFSKDDARIKSGMTANIDVLTDKRENVLAVPQRSVGVKNGTSFILVKEQGDVPVERRVVIGLRGSDGMVEVREGIKEGDQIADSSQMLTP</sequence>
<keyword evidence="3 4" id="KW-0175">Coiled coil</keyword>
<dbReference type="Gene3D" id="2.40.420.20">
    <property type="match status" value="1"/>
</dbReference>
<dbReference type="Proteomes" id="UP000176650">
    <property type="component" value="Unassembled WGS sequence"/>
</dbReference>
<feature type="coiled-coil region" evidence="4">
    <location>
        <begin position="315"/>
        <end position="375"/>
    </location>
</feature>
<name>A0A1F5BVG3_9BACT</name>
<feature type="coiled-coil region" evidence="4">
    <location>
        <begin position="99"/>
        <end position="152"/>
    </location>
</feature>
<evidence type="ECO:0000256" key="3">
    <source>
        <dbReference type="ARBA" id="ARBA00023054"/>
    </source>
</evidence>
<gene>
    <name evidence="6" type="ORF">A2988_03815</name>
</gene>
<dbReference type="GO" id="GO:0030313">
    <property type="term" value="C:cell envelope"/>
    <property type="evidence" value="ECO:0007669"/>
    <property type="project" value="UniProtKB-SubCell"/>
</dbReference>
<dbReference type="NCBIfam" id="TIGR01730">
    <property type="entry name" value="RND_mfp"/>
    <property type="match status" value="1"/>
</dbReference>
<comment type="caution">
    <text evidence="6">The sequence shown here is derived from an EMBL/GenBank/DDBJ whole genome shotgun (WGS) entry which is preliminary data.</text>
</comment>
<keyword evidence="5" id="KW-0472">Membrane</keyword>
<keyword evidence="5" id="KW-0812">Transmembrane</keyword>
<evidence type="ECO:0000256" key="5">
    <source>
        <dbReference type="SAM" id="Phobius"/>
    </source>
</evidence>
<dbReference type="Gene3D" id="1.10.287.470">
    <property type="entry name" value="Helix hairpin bin"/>
    <property type="match status" value="2"/>
</dbReference>
<evidence type="ECO:0000313" key="7">
    <source>
        <dbReference type="Proteomes" id="UP000176650"/>
    </source>
</evidence>
<dbReference type="EMBL" id="MEYS01000001">
    <property type="protein sequence ID" value="OGD34603.1"/>
    <property type="molecule type" value="Genomic_DNA"/>
</dbReference>
<evidence type="ECO:0000256" key="1">
    <source>
        <dbReference type="ARBA" id="ARBA00004196"/>
    </source>
</evidence>
<comment type="similarity">
    <text evidence="2">Belongs to the membrane fusion protein (MFP) (TC 8.A.1) family.</text>
</comment>
<accession>A0A1F5BVG3</accession>
<dbReference type="InterPro" id="IPR006143">
    <property type="entry name" value="RND_pump_MFP"/>
</dbReference>
<dbReference type="GO" id="GO:0022857">
    <property type="term" value="F:transmembrane transporter activity"/>
    <property type="evidence" value="ECO:0007669"/>
    <property type="project" value="InterPro"/>
</dbReference>
<dbReference type="SUPFAM" id="SSF111369">
    <property type="entry name" value="HlyD-like secretion proteins"/>
    <property type="match status" value="2"/>
</dbReference>
<dbReference type="Gene3D" id="2.40.30.170">
    <property type="match status" value="1"/>
</dbReference>
<keyword evidence="5" id="KW-1133">Transmembrane helix</keyword>
<dbReference type="InterPro" id="IPR050465">
    <property type="entry name" value="UPF0194_transport"/>
</dbReference>
<dbReference type="PANTHER" id="PTHR32347">
    <property type="entry name" value="EFFLUX SYSTEM COMPONENT YKNX-RELATED"/>
    <property type="match status" value="1"/>
</dbReference>
<evidence type="ECO:0000256" key="4">
    <source>
        <dbReference type="SAM" id="Coils"/>
    </source>
</evidence>
<reference evidence="6 7" key="1">
    <citation type="journal article" date="2016" name="Nat. Commun.">
        <title>Thousands of microbial genomes shed light on interconnected biogeochemical processes in an aquifer system.</title>
        <authorList>
            <person name="Anantharaman K."/>
            <person name="Brown C.T."/>
            <person name="Hug L.A."/>
            <person name="Sharon I."/>
            <person name="Castelle C.J."/>
            <person name="Probst A.J."/>
            <person name="Thomas B.C."/>
            <person name="Singh A."/>
            <person name="Wilkins M.J."/>
            <person name="Karaoz U."/>
            <person name="Brodie E.L."/>
            <person name="Williams K.H."/>
            <person name="Hubbard S.S."/>
            <person name="Banfield J.F."/>
        </authorList>
    </citation>
    <scope>NUCLEOTIDE SEQUENCE [LARGE SCALE GENOMIC DNA]</scope>
</reference>
<protein>
    <submittedName>
        <fullName evidence="6">Uncharacterized protein</fullName>
    </submittedName>
</protein>
<dbReference type="PANTHER" id="PTHR32347:SF14">
    <property type="entry name" value="EFFLUX SYSTEM COMPONENT YKNX-RELATED"/>
    <property type="match status" value="1"/>
</dbReference>
<feature type="transmembrane region" description="Helical" evidence="5">
    <location>
        <begin position="9"/>
        <end position="27"/>
    </location>
</feature>
<dbReference type="Gene3D" id="2.40.50.100">
    <property type="match status" value="2"/>
</dbReference>